<dbReference type="SUPFAM" id="SSF51735">
    <property type="entry name" value="NAD(P)-binding Rossmann-fold domains"/>
    <property type="match status" value="1"/>
</dbReference>
<dbReference type="InterPro" id="IPR036291">
    <property type="entry name" value="NAD(P)-bd_dom_sf"/>
</dbReference>
<dbReference type="Gene3D" id="3.40.50.720">
    <property type="entry name" value="NAD(P)-binding Rossmann-like Domain"/>
    <property type="match status" value="1"/>
</dbReference>
<evidence type="ECO:0000313" key="3">
    <source>
        <dbReference type="Proteomes" id="UP001501710"/>
    </source>
</evidence>
<reference evidence="3" key="1">
    <citation type="journal article" date="2019" name="Int. J. Syst. Evol. Microbiol.">
        <title>The Global Catalogue of Microorganisms (GCM) 10K type strain sequencing project: providing services to taxonomists for standard genome sequencing and annotation.</title>
        <authorList>
            <consortium name="The Broad Institute Genomics Platform"/>
            <consortium name="The Broad Institute Genome Sequencing Center for Infectious Disease"/>
            <person name="Wu L."/>
            <person name="Ma J."/>
        </authorList>
    </citation>
    <scope>NUCLEOTIDE SEQUENCE [LARGE SCALE GENOMIC DNA]</scope>
    <source>
        <strain evidence="3">JCM 17440</strain>
    </source>
</reference>
<proteinExistence type="predicted"/>
<keyword evidence="3" id="KW-1185">Reference proteome</keyword>
<dbReference type="CDD" id="cd05233">
    <property type="entry name" value="SDR_c"/>
    <property type="match status" value="1"/>
</dbReference>
<dbReference type="RefSeq" id="WP_344896280.1">
    <property type="nucleotide sequence ID" value="NZ_BAABAS010000006.1"/>
</dbReference>
<dbReference type="InterPro" id="IPR057326">
    <property type="entry name" value="KR_dom"/>
</dbReference>
<dbReference type="PRINTS" id="PR00081">
    <property type="entry name" value="GDHRDH"/>
</dbReference>
<dbReference type="Pfam" id="PF13561">
    <property type="entry name" value="adh_short_C2"/>
    <property type="match status" value="1"/>
</dbReference>
<sequence length="252" mass="25970">MSRLDGKVCLITGGAGSIGMATARRFLAEGARVLLADRDADALEAAVASLDTDRAAGHPGDVTVEDDVAACADAAVERWGRLDVAIANAGVTGPIEPITDYPVAEFDKVIAVHVRGAFLVCKHAMSRMEAGGSIIIVSSVAGLRGDPGVVGYITAKHAQIGIMRSVSKEGAPRGIRVNSIHPGPVDNGFQTGLENRLTQVIGTDGTAFFNEQIPLGRHAAADEIASSMLYLASDESSFTTGATLVVDGGMSV</sequence>
<gene>
    <name evidence="2" type="ORF">GCM10022254_30220</name>
</gene>
<name>A0ABP8C235_9ACTN</name>
<organism evidence="2 3">
    <name type="scientific">Actinomadura meridiana</name>
    <dbReference type="NCBI Taxonomy" id="559626"/>
    <lineage>
        <taxon>Bacteria</taxon>
        <taxon>Bacillati</taxon>
        <taxon>Actinomycetota</taxon>
        <taxon>Actinomycetes</taxon>
        <taxon>Streptosporangiales</taxon>
        <taxon>Thermomonosporaceae</taxon>
        <taxon>Actinomadura</taxon>
    </lineage>
</organism>
<protein>
    <submittedName>
        <fullName evidence="2">SDR family oxidoreductase</fullName>
    </submittedName>
</protein>
<dbReference type="NCBIfam" id="NF005559">
    <property type="entry name" value="PRK07231.1"/>
    <property type="match status" value="1"/>
</dbReference>
<evidence type="ECO:0000313" key="2">
    <source>
        <dbReference type="EMBL" id="GAA4231852.1"/>
    </source>
</evidence>
<dbReference type="Proteomes" id="UP001501710">
    <property type="component" value="Unassembled WGS sequence"/>
</dbReference>
<dbReference type="InterPro" id="IPR002347">
    <property type="entry name" value="SDR_fam"/>
</dbReference>
<comment type="caution">
    <text evidence="2">The sequence shown here is derived from an EMBL/GenBank/DDBJ whole genome shotgun (WGS) entry which is preliminary data.</text>
</comment>
<dbReference type="PRINTS" id="PR00080">
    <property type="entry name" value="SDRFAMILY"/>
</dbReference>
<dbReference type="PANTHER" id="PTHR42820">
    <property type="entry name" value="SHORT-CHAIN DEHYDROGENASE REDUCTASE"/>
    <property type="match status" value="1"/>
</dbReference>
<feature type="domain" description="Ketoreductase" evidence="1">
    <location>
        <begin position="7"/>
        <end position="183"/>
    </location>
</feature>
<dbReference type="SMART" id="SM00822">
    <property type="entry name" value="PKS_KR"/>
    <property type="match status" value="1"/>
</dbReference>
<accession>A0ABP8C235</accession>
<evidence type="ECO:0000259" key="1">
    <source>
        <dbReference type="SMART" id="SM00822"/>
    </source>
</evidence>
<dbReference type="PANTHER" id="PTHR42820:SF1">
    <property type="entry name" value="SHORT-CHAIN DEHYDROGENASE_REDUCTASE FAMILY PROTEIN"/>
    <property type="match status" value="1"/>
</dbReference>
<dbReference type="EMBL" id="BAABAS010000006">
    <property type="protein sequence ID" value="GAA4231852.1"/>
    <property type="molecule type" value="Genomic_DNA"/>
</dbReference>